<dbReference type="Proteomes" id="UP000053825">
    <property type="component" value="Unassembled WGS sequence"/>
</dbReference>
<accession>A0A0L7QND1</accession>
<proteinExistence type="predicted"/>
<gene>
    <name evidence="1" type="ORF">WH47_09455</name>
</gene>
<evidence type="ECO:0000313" key="2">
    <source>
        <dbReference type="Proteomes" id="UP000053825"/>
    </source>
</evidence>
<organism evidence="1 2">
    <name type="scientific">Habropoda laboriosa</name>
    <dbReference type="NCBI Taxonomy" id="597456"/>
    <lineage>
        <taxon>Eukaryota</taxon>
        <taxon>Metazoa</taxon>
        <taxon>Ecdysozoa</taxon>
        <taxon>Arthropoda</taxon>
        <taxon>Hexapoda</taxon>
        <taxon>Insecta</taxon>
        <taxon>Pterygota</taxon>
        <taxon>Neoptera</taxon>
        <taxon>Endopterygota</taxon>
        <taxon>Hymenoptera</taxon>
        <taxon>Apocrita</taxon>
        <taxon>Aculeata</taxon>
        <taxon>Apoidea</taxon>
        <taxon>Anthophila</taxon>
        <taxon>Apidae</taxon>
        <taxon>Habropoda</taxon>
    </lineage>
</organism>
<sequence>VLFVDEYTYYCVTYLITYKSDVFSVFQDFVVKSEVHFNLKIVNLYCDNGFFFLQESLQFV</sequence>
<name>A0A0L7QND1_9HYME</name>
<reference evidence="1 2" key="1">
    <citation type="submission" date="2015-07" db="EMBL/GenBank/DDBJ databases">
        <title>The genome of Habropoda laboriosa.</title>
        <authorList>
            <person name="Pan H."/>
            <person name="Kapheim K."/>
        </authorList>
    </citation>
    <scope>NUCLEOTIDE SEQUENCE [LARGE SCALE GENOMIC DNA]</scope>
    <source>
        <strain evidence="1">0110345459</strain>
    </source>
</reference>
<dbReference type="EMBL" id="KQ414857">
    <property type="protein sequence ID" value="KOC60084.1"/>
    <property type="molecule type" value="Genomic_DNA"/>
</dbReference>
<evidence type="ECO:0000313" key="1">
    <source>
        <dbReference type="EMBL" id="KOC60084.1"/>
    </source>
</evidence>
<feature type="non-terminal residue" evidence="1">
    <location>
        <position position="1"/>
    </location>
</feature>
<keyword evidence="2" id="KW-1185">Reference proteome</keyword>
<protein>
    <submittedName>
        <fullName evidence="1">Copia protein</fullName>
    </submittedName>
</protein>
<dbReference type="AlphaFoldDB" id="A0A0L7QND1"/>